<protein>
    <recommendedName>
        <fullName evidence="8">Endonuclease V</fullName>
    </recommendedName>
</protein>
<dbReference type="PANTHER" id="PTHR28511:SF1">
    <property type="entry name" value="ENDONUCLEASE V"/>
    <property type="match status" value="1"/>
</dbReference>
<dbReference type="Pfam" id="PF04493">
    <property type="entry name" value="Endonuclease_5"/>
    <property type="match status" value="1"/>
</dbReference>
<proteinExistence type="predicted"/>
<keyword evidence="7" id="KW-1185">Reference proteome</keyword>
<reference evidence="6" key="1">
    <citation type="submission" date="2022-07" db="EMBL/GenBank/DDBJ databases">
        <title>Phylogenomic reconstructions and comparative analyses of Kickxellomycotina fungi.</title>
        <authorList>
            <person name="Reynolds N.K."/>
            <person name="Stajich J.E."/>
            <person name="Barry K."/>
            <person name="Grigoriev I.V."/>
            <person name="Crous P."/>
            <person name="Smith M.E."/>
        </authorList>
    </citation>
    <scope>NUCLEOTIDE SEQUENCE</scope>
    <source>
        <strain evidence="6">RSA 567</strain>
    </source>
</reference>
<evidence type="ECO:0008006" key="8">
    <source>
        <dbReference type="Google" id="ProtNLM"/>
    </source>
</evidence>
<dbReference type="InterPro" id="IPR007581">
    <property type="entry name" value="Endonuclease-V"/>
</dbReference>
<organism evidence="6 7">
    <name type="scientific">Dimargaris verticillata</name>
    <dbReference type="NCBI Taxonomy" id="2761393"/>
    <lineage>
        <taxon>Eukaryota</taxon>
        <taxon>Fungi</taxon>
        <taxon>Fungi incertae sedis</taxon>
        <taxon>Zoopagomycota</taxon>
        <taxon>Kickxellomycotina</taxon>
        <taxon>Dimargaritomycetes</taxon>
        <taxon>Dimargaritales</taxon>
        <taxon>Dimargaritaceae</taxon>
        <taxon>Dimargaris</taxon>
    </lineage>
</organism>
<evidence type="ECO:0000313" key="7">
    <source>
        <dbReference type="Proteomes" id="UP001151582"/>
    </source>
</evidence>
<dbReference type="EMBL" id="JANBQB010001346">
    <property type="protein sequence ID" value="KAJ1971513.1"/>
    <property type="molecule type" value="Genomic_DNA"/>
</dbReference>
<evidence type="ECO:0000313" key="6">
    <source>
        <dbReference type="EMBL" id="KAJ1971513.1"/>
    </source>
</evidence>
<dbReference type="PANTHER" id="PTHR28511">
    <property type="entry name" value="ENDONUCLEASE V"/>
    <property type="match status" value="1"/>
</dbReference>
<comment type="caution">
    <text evidence="6">The sequence shown here is derived from an EMBL/GenBank/DDBJ whole genome shotgun (WGS) entry which is preliminary data.</text>
</comment>
<feature type="non-terminal residue" evidence="6">
    <location>
        <position position="118"/>
    </location>
</feature>
<keyword evidence="2" id="KW-0963">Cytoplasm</keyword>
<keyword evidence="5" id="KW-0378">Hydrolase</keyword>
<evidence type="ECO:0000256" key="5">
    <source>
        <dbReference type="ARBA" id="ARBA00022801"/>
    </source>
</evidence>
<sequence length="118" mass="13032">MFRECRFDLPYVAGYLAAREAPILAQMIQELRQEQPELVPQVIMVDGNGVLHPRRFGLASHLGVVADIPTIGVAKNFLQIDDGAELTVKAVRESFQACLAHGHRQMSLQGQSGQIYGM</sequence>
<dbReference type="Gene3D" id="3.30.2170.10">
    <property type="entry name" value="archaeoglobus fulgidus dsm 4304 superfamily"/>
    <property type="match status" value="1"/>
</dbReference>
<dbReference type="Proteomes" id="UP001151582">
    <property type="component" value="Unassembled WGS sequence"/>
</dbReference>
<dbReference type="AlphaFoldDB" id="A0A9W8B020"/>
<dbReference type="GO" id="GO:0016891">
    <property type="term" value="F:RNA endonuclease activity producing 5'-phosphomonoesters, hydrolytic mechanism"/>
    <property type="evidence" value="ECO:0007669"/>
    <property type="project" value="TreeGrafter"/>
</dbReference>
<evidence type="ECO:0000256" key="3">
    <source>
        <dbReference type="ARBA" id="ARBA00022722"/>
    </source>
</evidence>
<comment type="subcellular location">
    <subcellularLocation>
        <location evidence="1">Cytoplasm</location>
    </subcellularLocation>
</comment>
<dbReference type="GO" id="GO:0005737">
    <property type="term" value="C:cytoplasm"/>
    <property type="evidence" value="ECO:0007669"/>
    <property type="project" value="UniProtKB-SubCell"/>
</dbReference>
<dbReference type="GO" id="GO:0005730">
    <property type="term" value="C:nucleolus"/>
    <property type="evidence" value="ECO:0007669"/>
    <property type="project" value="TreeGrafter"/>
</dbReference>
<dbReference type="OrthoDB" id="20018at2759"/>
<keyword evidence="3" id="KW-0540">Nuclease</keyword>
<accession>A0A9W8B020</accession>
<dbReference type="GO" id="GO:0006281">
    <property type="term" value="P:DNA repair"/>
    <property type="evidence" value="ECO:0007669"/>
    <property type="project" value="InterPro"/>
</dbReference>
<evidence type="ECO:0000256" key="1">
    <source>
        <dbReference type="ARBA" id="ARBA00004496"/>
    </source>
</evidence>
<evidence type="ECO:0000256" key="2">
    <source>
        <dbReference type="ARBA" id="ARBA00022490"/>
    </source>
</evidence>
<dbReference type="GO" id="GO:0003727">
    <property type="term" value="F:single-stranded RNA binding"/>
    <property type="evidence" value="ECO:0007669"/>
    <property type="project" value="TreeGrafter"/>
</dbReference>
<keyword evidence="4" id="KW-0255">Endonuclease</keyword>
<gene>
    <name evidence="6" type="ORF">H4R34_005720</name>
</gene>
<evidence type="ECO:0000256" key="4">
    <source>
        <dbReference type="ARBA" id="ARBA00022759"/>
    </source>
</evidence>
<name>A0A9W8B020_9FUNG</name>